<gene>
    <name evidence="1" type="ORF">K3F53_03880</name>
</gene>
<dbReference type="Proteomes" id="UP000826616">
    <property type="component" value="Chromosome"/>
</dbReference>
<name>A0ABX8YGT9_ANETH</name>
<sequence length="149" mass="17462">MADESQVFPDMNFEDLNDIDQFEGMPSEQKWTYMIDFEKRRLLLDEDGRPKKTETYEEYLIQICTMILNTERFQYVIYDGEIGVEKSEWPAWEDLEIKRDIEEALEVHSEIVKAEVLAMERAENKMHISVRLTGLSGMVETEVEVLGTG</sequence>
<dbReference type="Pfam" id="PF10934">
    <property type="entry name" value="Sheath_initiator"/>
    <property type="match status" value="1"/>
</dbReference>
<proteinExistence type="predicted"/>
<evidence type="ECO:0000313" key="1">
    <source>
        <dbReference type="EMBL" id="QYY44449.1"/>
    </source>
</evidence>
<protein>
    <submittedName>
        <fullName evidence="1">DUF2634 domain-containing protein</fullName>
    </submittedName>
</protein>
<accession>A0ABX8YGT9</accession>
<dbReference type="EMBL" id="CP080764">
    <property type="protein sequence ID" value="QYY44449.1"/>
    <property type="molecule type" value="Genomic_DNA"/>
</dbReference>
<reference evidence="1 2" key="1">
    <citation type="submission" date="2021-08" db="EMBL/GenBank/DDBJ databases">
        <title>Complete genome sequence of the strain Aneurinibacillus thermoaerophilus CCM 8960.</title>
        <authorList>
            <person name="Musilova J."/>
            <person name="Kourilova X."/>
            <person name="Pernicova I."/>
            <person name="Bezdicek M."/>
            <person name="Lengerova M."/>
            <person name="Obruca S."/>
            <person name="Sedlar K."/>
        </authorList>
    </citation>
    <scope>NUCLEOTIDE SEQUENCE [LARGE SCALE GENOMIC DNA]</scope>
    <source>
        <strain evidence="1 2">CCM 8960</strain>
    </source>
</reference>
<keyword evidence="2" id="KW-1185">Reference proteome</keyword>
<evidence type="ECO:0000313" key="2">
    <source>
        <dbReference type="Proteomes" id="UP000826616"/>
    </source>
</evidence>
<dbReference type="InterPro" id="IPR020288">
    <property type="entry name" value="Sheath_initiator"/>
</dbReference>
<organism evidence="1 2">
    <name type="scientific">Aneurinibacillus thermoaerophilus</name>
    <dbReference type="NCBI Taxonomy" id="143495"/>
    <lineage>
        <taxon>Bacteria</taxon>
        <taxon>Bacillati</taxon>
        <taxon>Bacillota</taxon>
        <taxon>Bacilli</taxon>
        <taxon>Bacillales</taxon>
        <taxon>Paenibacillaceae</taxon>
        <taxon>Aneurinibacillus group</taxon>
        <taxon>Aneurinibacillus</taxon>
    </lineage>
</organism>